<dbReference type="Gene3D" id="3.30.300.210">
    <property type="entry name" value="Nutrient germinant receptor protein C, domain 3"/>
    <property type="match status" value="1"/>
</dbReference>
<keyword evidence="7" id="KW-0449">Lipoprotein</keyword>
<dbReference type="InterPro" id="IPR057336">
    <property type="entry name" value="GerAC_N"/>
</dbReference>
<dbReference type="NCBIfam" id="TIGR02887">
    <property type="entry name" value="spore_ger_x_C"/>
    <property type="match status" value="1"/>
</dbReference>
<dbReference type="Proteomes" id="UP000256520">
    <property type="component" value="Unassembled WGS sequence"/>
</dbReference>
<dbReference type="Pfam" id="PF25198">
    <property type="entry name" value="Spore_GerAC_N"/>
    <property type="match status" value="1"/>
</dbReference>
<dbReference type="Pfam" id="PF05504">
    <property type="entry name" value="Spore_GerAC"/>
    <property type="match status" value="1"/>
</dbReference>
<gene>
    <name evidence="10" type="ORF">CWR45_08845</name>
</gene>
<keyword evidence="11" id="KW-1185">Reference proteome</keyword>
<evidence type="ECO:0000313" key="10">
    <source>
        <dbReference type="EMBL" id="RDW18913.1"/>
    </source>
</evidence>
<evidence type="ECO:0000256" key="3">
    <source>
        <dbReference type="ARBA" id="ARBA00022544"/>
    </source>
</evidence>
<evidence type="ECO:0000256" key="1">
    <source>
        <dbReference type="ARBA" id="ARBA00004635"/>
    </source>
</evidence>
<proteinExistence type="inferred from homology"/>
<dbReference type="PROSITE" id="PS51257">
    <property type="entry name" value="PROKAR_LIPOPROTEIN"/>
    <property type="match status" value="1"/>
</dbReference>
<organism evidence="10 11">
    <name type="scientific">Oceanobacillus chungangensis</name>
    <dbReference type="NCBI Taxonomy" id="1229152"/>
    <lineage>
        <taxon>Bacteria</taxon>
        <taxon>Bacillati</taxon>
        <taxon>Bacillota</taxon>
        <taxon>Bacilli</taxon>
        <taxon>Bacillales</taxon>
        <taxon>Bacillaceae</taxon>
        <taxon>Oceanobacillus</taxon>
    </lineage>
</organism>
<feature type="domain" description="Spore germination GerAC-like C-terminal" evidence="8">
    <location>
        <begin position="224"/>
        <end position="384"/>
    </location>
</feature>
<dbReference type="InterPro" id="IPR008844">
    <property type="entry name" value="Spore_GerAC-like"/>
</dbReference>
<dbReference type="PANTHER" id="PTHR35789">
    <property type="entry name" value="SPORE GERMINATION PROTEIN B3"/>
    <property type="match status" value="1"/>
</dbReference>
<evidence type="ECO:0000259" key="8">
    <source>
        <dbReference type="Pfam" id="PF05504"/>
    </source>
</evidence>
<evidence type="ECO:0000259" key="9">
    <source>
        <dbReference type="Pfam" id="PF25198"/>
    </source>
</evidence>
<evidence type="ECO:0000256" key="5">
    <source>
        <dbReference type="ARBA" id="ARBA00023136"/>
    </source>
</evidence>
<dbReference type="OrthoDB" id="2569624at2"/>
<reference evidence="11" key="1">
    <citation type="submission" date="2017-11" db="EMBL/GenBank/DDBJ databases">
        <authorList>
            <person name="Zhu W."/>
        </authorList>
    </citation>
    <scope>NUCLEOTIDE SEQUENCE [LARGE SCALE GENOMIC DNA]</scope>
    <source>
        <strain evidence="11">CAU 1051</strain>
    </source>
</reference>
<accession>A0A3D8PS23</accession>
<sequence length="397" mass="44978">MLSSKRWLLIFLITPIFLAGCWGKIEIENRGFVIGTAIDLEGKQGNEKYNLLMTNQLINPAAISKQSSGGGGGGNQKGFINIQDKSDSLFAASRKMRHLTNLIPYYQHLKVILVSEEVIKEPGLFSDVMDVFVRNHELRRGVKVFVTEGEANKILDFVPQIEKTPAMFIEKLTTNSKNAGILEPKRVDRLQNIFIYERSYFIPRVKLVNNEIVYDDAVIVSGENNQMIGTLNSEETKGLLYILGGTKGGSIETKFDDNLVNVETQSAKVKTKLTNKDKENFTFSLNINFEGTIEEHFGTKDLLKEKSITEIEKDLEKDIKQLVERTIKKVQREYKADVIGLGDVIREKHYDLWKNIVYNWDRGENYFSKSTVEVNVKANISSTGAANRIKQKGKRGE</sequence>
<evidence type="ECO:0000313" key="11">
    <source>
        <dbReference type="Proteomes" id="UP000256520"/>
    </source>
</evidence>
<evidence type="ECO:0000256" key="4">
    <source>
        <dbReference type="ARBA" id="ARBA00022729"/>
    </source>
</evidence>
<evidence type="ECO:0000256" key="2">
    <source>
        <dbReference type="ARBA" id="ARBA00007886"/>
    </source>
</evidence>
<comment type="subcellular location">
    <subcellularLocation>
        <location evidence="1">Membrane</location>
        <topology evidence="1">Lipid-anchor</topology>
    </subcellularLocation>
</comment>
<name>A0A3D8PS23_9BACI</name>
<feature type="domain" description="Spore germination protein N-terminal" evidence="9">
    <location>
        <begin position="24"/>
        <end position="206"/>
    </location>
</feature>
<dbReference type="PANTHER" id="PTHR35789:SF1">
    <property type="entry name" value="SPORE GERMINATION PROTEIN B3"/>
    <property type="match status" value="1"/>
</dbReference>
<dbReference type="AlphaFoldDB" id="A0A3D8PS23"/>
<comment type="similarity">
    <text evidence="2">Belongs to the GerABKC lipoprotein family.</text>
</comment>
<dbReference type="InterPro" id="IPR046953">
    <property type="entry name" value="Spore_GerAC-like_C"/>
</dbReference>
<evidence type="ECO:0000256" key="6">
    <source>
        <dbReference type="ARBA" id="ARBA00023139"/>
    </source>
</evidence>
<dbReference type="GO" id="GO:0016020">
    <property type="term" value="C:membrane"/>
    <property type="evidence" value="ECO:0007669"/>
    <property type="project" value="UniProtKB-SubCell"/>
</dbReference>
<keyword evidence="4" id="KW-0732">Signal</keyword>
<dbReference type="EMBL" id="PIOD01000008">
    <property type="protein sequence ID" value="RDW18913.1"/>
    <property type="molecule type" value="Genomic_DNA"/>
</dbReference>
<evidence type="ECO:0000256" key="7">
    <source>
        <dbReference type="ARBA" id="ARBA00023288"/>
    </source>
</evidence>
<dbReference type="InterPro" id="IPR038501">
    <property type="entry name" value="Spore_GerAC_C_sf"/>
</dbReference>
<evidence type="ECO:0008006" key="12">
    <source>
        <dbReference type="Google" id="ProtNLM"/>
    </source>
</evidence>
<keyword evidence="6" id="KW-0564">Palmitate</keyword>
<keyword evidence="3" id="KW-0309">Germination</keyword>
<keyword evidence="5" id="KW-0472">Membrane</keyword>
<protein>
    <recommendedName>
        <fullName evidence="12">Ger(X)C family spore germination protein</fullName>
    </recommendedName>
</protein>
<dbReference type="GO" id="GO:0009847">
    <property type="term" value="P:spore germination"/>
    <property type="evidence" value="ECO:0007669"/>
    <property type="project" value="InterPro"/>
</dbReference>
<comment type="caution">
    <text evidence="10">The sequence shown here is derived from an EMBL/GenBank/DDBJ whole genome shotgun (WGS) entry which is preliminary data.</text>
</comment>